<keyword evidence="2" id="KW-1185">Reference proteome</keyword>
<dbReference type="RefSeq" id="WP_310302720.1">
    <property type="nucleotide sequence ID" value="NZ_BAAAXB010000001.1"/>
</dbReference>
<dbReference type="EMBL" id="JAVDSG010000001">
    <property type="protein sequence ID" value="MDR6591889.1"/>
    <property type="molecule type" value="Genomic_DNA"/>
</dbReference>
<name>A0ABU1PMJ8_9PSEU</name>
<accession>A0ABU1PMJ8</accession>
<evidence type="ECO:0000313" key="2">
    <source>
        <dbReference type="Proteomes" id="UP001268819"/>
    </source>
</evidence>
<evidence type="ECO:0000313" key="1">
    <source>
        <dbReference type="EMBL" id="MDR6591889.1"/>
    </source>
</evidence>
<organism evidence="1 2">
    <name type="scientific">Saccharothrix longispora</name>
    <dbReference type="NCBI Taxonomy" id="33920"/>
    <lineage>
        <taxon>Bacteria</taxon>
        <taxon>Bacillati</taxon>
        <taxon>Actinomycetota</taxon>
        <taxon>Actinomycetes</taxon>
        <taxon>Pseudonocardiales</taxon>
        <taxon>Pseudonocardiaceae</taxon>
        <taxon>Saccharothrix</taxon>
    </lineage>
</organism>
<gene>
    <name evidence="1" type="ORF">J2S66_000273</name>
</gene>
<dbReference type="Proteomes" id="UP001268819">
    <property type="component" value="Unassembled WGS sequence"/>
</dbReference>
<protein>
    <submittedName>
        <fullName evidence="1">Uncharacterized protein</fullName>
    </submittedName>
</protein>
<comment type="caution">
    <text evidence="1">The sequence shown here is derived from an EMBL/GenBank/DDBJ whole genome shotgun (WGS) entry which is preliminary data.</text>
</comment>
<sequence length="68" mass="7146">MAFHGGTAARARDRHRHVGMAAGAVVAGGLDAFAAPWWTWVVVSAGLLPTFAVLRRMTPADVVTRCSA</sequence>
<reference evidence="1 2" key="1">
    <citation type="submission" date="2023-07" db="EMBL/GenBank/DDBJ databases">
        <title>Sequencing the genomes of 1000 actinobacteria strains.</title>
        <authorList>
            <person name="Klenk H.-P."/>
        </authorList>
    </citation>
    <scope>NUCLEOTIDE SEQUENCE [LARGE SCALE GENOMIC DNA]</scope>
    <source>
        <strain evidence="1 2">DSM 43749</strain>
    </source>
</reference>
<proteinExistence type="predicted"/>